<evidence type="ECO:0000313" key="2">
    <source>
        <dbReference type="EMBL" id="AKJ06005.1"/>
    </source>
</evidence>
<protein>
    <submittedName>
        <fullName evidence="2">Lipoprotein</fullName>
    </submittedName>
</protein>
<dbReference type="EMBL" id="QUMU01000010">
    <property type="protein sequence ID" value="REG27242.1"/>
    <property type="molecule type" value="Genomic_DNA"/>
</dbReference>
<evidence type="ECO:0000256" key="1">
    <source>
        <dbReference type="SAM" id="SignalP"/>
    </source>
</evidence>
<keyword evidence="5" id="KW-1185">Reference proteome</keyword>
<keyword evidence="1" id="KW-0732">Signal</keyword>
<sequence>MKNLFKKSLLASGVALLLTGCGSTTEAEPQESSLEAREDTLLSACAEPEASELIEVAEHACVHGDYGPFEAVTAAPLGTYPFVDVSVPHIAYNITLPAHGYGWGGAVNFMPEESGEYAFLLSRQRGLRIFNGTTEVARECRIQVPEEACGSLRTAVVADLEAGVEYRLEFKAIAQRNSQFTLVIEEAAHDHVE</sequence>
<keyword evidence="2" id="KW-0449">Lipoprotein</keyword>
<evidence type="ECO:0000313" key="4">
    <source>
        <dbReference type="Proteomes" id="UP000035579"/>
    </source>
</evidence>
<dbReference type="EMBL" id="CP011509">
    <property type="protein sequence ID" value="AKJ06005.1"/>
    <property type="molecule type" value="Genomic_DNA"/>
</dbReference>
<feature type="signal peptide" evidence="1">
    <location>
        <begin position="1"/>
        <end position="27"/>
    </location>
</feature>
<reference evidence="2 4" key="1">
    <citation type="submission" date="2015-05" db="EMBL/GenBank/DDBJ databases">
        <title>Genome assembly of Archangium gephyra DSM 2261.</title>
        <authorList>
            <person name="Sharma G."/>
            <person name="Subramanian S."/>
        </authorList>
    </citation>
    <scope>NUCLEOTIDE SEQUENCE [LARGE SCALE GENOMIC DNA]</scope>
    <source>
        <strain evidence="2 4">DSM 2261</strain>
    </source>
</reference>
<organism evidence="2 4">
    <name type="scientific">Archangium gephyra</name>
    <dbReference type="NCBI Taxonomy" id="48"/>
    <lineage>
        <taxon>Bacteria</taxon>
        <taxon>Pseudomonadati</taxon>
        <taxon>Myxococcota</taxon>
        <taxon>Myxococcia</taxon>
        <taxon>Myxococcales</taxon>
        <taxon>Cystobacterineae</taxon>
        <taxon>Archangiaceae</taxon>
        <taxon>Archangium</taxon>
    </lineage>
</organism>
<dbReference type="PROSITE" id="PS51257">
    <property type="entry name" value="PROKAR_LIPOPROTEIN"/>
    <property type="match status" value="1"/>
</dbReference>
<reference evidence="3 5" key="2">
    <citation type="submission" date="2018-08" db="EMBL/GenBank/DDBJ databases">
        <title>Genomic Encyclopedia of Archaeal and Bacterial Type Strains, Phase II (KMG-II): from individual species to whole genera.</title>
        <authorList>
            <person name="Goeker M."/>
        </authorList>
    </citation>
    <scope>NUCLEOTIDE SEQUENCE [LARGE SCALE GENOMIC DNA]</scope>
    <source>
        <strain evidence="3 5">DSM 2261</strain>
    </source>
</reference>
<gene>
    <name evidence="2" type="ORF">AA314_07631</name>
    <name evidence="3" type="ORF">ATI61_110249</name>
</gene>
<evidence type="ECO:0000313" key="3">
    <source>
        <dbReference type="EMBL" id="REG27242.1"/>
    </source>
</evidence>
<dbReference type="Proteomes" id="UP000035579">
    <property type="component" value="Chromosome"/>
</dbReference>
<dbReference type="Proteomes" id="UP000256345">
    <property type="component" value="Unassembled WGS sequence"/>
</dbReference>
<feature type="chain" id="PRO_5041996570" evidence="1">
    <location>
        <begin position="28"/>
        <end position="193"/>
    </location>
</feature>
<name>A0AAC8QF50_9BACT</name>
<evidence type="ECO:0000313" key="5">
    <source>
        <dbReference type="Proteomes" id="UP000256345"/>
    </source>
</evidence>
<dbReference type="KEGG" id="age:AA314_07631"/>
<proteinExistence type="predicted"/>
<dbReference type="RefSeq" id="WP_047859407.1">
    <property type="nucleotide sequence ID" value="NZ_CP011509.1"/>
</dbReference>
<accession>A0AAC8QF50</accession>
<dbReference type="AlphaFoldDB" id="A0AAC8QF50"/>